<feature type="signal peptide" evidence="1">
    <location>
        <begin position="1"/>
        <end position="22"/>
    </location>
</feature>
<dbReference type="EMBL" id="JACLYU010000001">
    <property type="protein sequence ID" value="MBM6699003.1"/>
    <property type="molecule type" value="Genomic_DNA"/>
</dbReference>
<protein>
    <submittedName>
        <fullName evidence="2">Sugar ABC transporter substrate-binding protein</fullName>
    </submittedName>
</protein>
<dbReference type="RefSeq" id="WP_204467346.1">
    <property type="nucleotide sequence ID" value="NZ_JACLYU010000001.1"/>
</dbReference>
<accession>A0A939B910</accession>
<evidence type="ECO:0000256" key="1">
    <source>
        <dbReference type="SAM" id="SignalP"/>
    </source>
</evidence>
<feature type="chain" id="PRO_5039139844" evidence="1">
    <location>
        <begin position="23"/>
        <end position="198"/>
    </location>
</feature>
<evidence type="ECO:0000313" key="3">
    <source>
        <dbReference type="Proteomes" id="UP000718821"/>
    </source>
</evidence>
<dbReference type="AlphaFoldDB" id="A0A939B910"/>
<comment type="caution">
    <text evidence="2">The sequence shown here is derived from an EMBL/GenBank/DDBJ whole genome shotgun (WGS) entry which is preliminary data.</text>
</comment>
<keyword evidence="1" id="KW-0732">Signal</keyword>
<dbReference type="SUPFAM" id="SSF53822">
    <property type="entry name" value="Periplasmic binding protein-like I"/>
    <property type="match status" value="1"/>
</dbReference>
<dbReference type="InterPro" id="IPR028082">
    <property type="entry name" value="Peripla_BP_I"/>
</dbReference>
<evidence type="ECO:0000313" key="2">
    <source>
        <dbReference type="EMBL" id="MBM6699003.1"/>
    </source>
</evidence>
<organism evidence="2 3">
    <name type="scientific">Bifidobacterium pullorum subsp. saeculare</name>
    <dbReference type="NCBI Taxonomy" id="78257"/>
    <lineage>
        <taxon>Bacteria</taxon>
        <taxon>Bacillati</taxon>
        <taxon>Actinomycetota</taxon>
        <taxon>Actinomycetes</taxon>
        <taxon>Bifidobacteriales</taxon>
        <taxon>Bifidobacteriaceae</taxon>
        <taxon>Bifidobacterium</taxon>
    </lineage>
</organism>
<dbReference type="PROSITE" id="PS51257">
    <property type="entry name" value="PROKAR_LIPOPROTEIN"/>
    <property type="match status" value="1"/>
</dbReference>
<name>A0A939B910_9BIFI</name>
<gene>
    <name evidence="2" type="ORF">H7U32_01400</name>
</gene>
<dbReference type="Proteomes" id="UP000718821">
    <property type="component" value="Unassembled WGS sequence"/>
</dbReference>
<keyword evidence="3" id="KW-1185">Reference proteome</keyword>
<dbReference type="Gene3D" id="3.40.50.2300">
    <property type="match status" value="1"/>
</dbReference>
<reference evidence="2" key="1">
    <citation type="submission" date="2020-08" db="EMBL/GenBank/DDBJ databases">
        <authorList>
            <person name="Cejkova D."/>
            <person name="Kubasova T."/>
            <person name="Jahodarova E."/>
            <person name="Rychlik I."/>
        </authorList>
    </citation>
    <scope>NUCLEOTIDE SEQUENCE</scope>
    <source>
        <strain evidence="2">An836</strain>
    </source>
</reference>
<reference evidence="2" key="2">
    <citation type="journal article" date="2021" name="Sci. Rep.">
        <title>The distribution of antibiotic resistance genes in chicken gut microbiota commensals.</title>
        <authorList>
            <person name="Juricova H."/>
            <person name="Matiasovicova J."/>
            <person name="Kubasova T."/>
            <person name="Cejkova D."/>
            <person name="Rychlik I."/>
        </authorList>
    </citation>
    <scope>NUCLEOTIDE SEQUENCE</scope>
    <source>
        <strain evidence="2">An836</strain>
    </source>
</reference>
<proteinExistence type="predicted"/>
<sequence length="198" mass="19744">MTGRPRAWAAAALALAAAVALASCAPAGKAVGDTQEHAPKVPVDATDRGDLVVGLVGSPDGASGGADRAVLDALAASGIGTYYASTDGVPDPDAAMRDGVRDAVARMADAILVSGIAVDTANAADWDEALGEARQAGLPVVLIDPAHAPADRTLYAAAFLTAGAGKGDGAPTLIDDALMEIIDDLPHAKRMPVTTDVR</sequence>